<evidence type="ECO:0000313" key="2">
    <source>
        <dbReference type="Proteomes" id="UP001251524"/>
    </source>
</evidence>
<name>A0ABU1WC29_9GAMM</name>
<sequence length="111" mass="12062">MIALGQGRTFEAIPYGWAASRFKDFAITAAAGAHARSAMTMTWIKWLVANNHDDVASDGGRSMNANSDFSSYEFDAWGQDPVERDDAASRFAEAASDYEVILPETLSGMGF</sequence>
<proteinExistence type="predicted"/>
<reference evidence="1 2" key="1">
    <citation type="submission" date="2023-07" db="EMBL/GenBank/DDBJ databases">
        <title>Sorghum-associated microbial communities from plants grown in Nebraska, USA.</title>
        <authorList>
            <person name="Schachtman D."/>
        </authorList>
    </citation>
    <scope>NUCLEOTIDE SEQUENCE [LARGE SCALE GENOMIC DNA]</scope>
    <source>
        <strain evidence="1 2">BE198</strain>
    </source>
</reference>
<comment type="caution">
    <text evidence="1">The sequence shown here is derived from an EMBL/GenBank/DDBJ whole genome shotgun (WGS) entry which is preliminary data.</text>
</comment>
<keyword evidence="2" id="KW-1185">Reference proteome</keyword>
<organism evidence="1 2">
    <name type="scientific">Lysobacter niastensis</name>
    <dbReference type="NCBI Taxonomy" id="380629"/>
    <lineage>
        <taxon>Bacteria</taxon>
        <taxon>Pseudomonadati</taxon>
        <taxon>Pseudomonadota</taxon>
        <taxon>Gammaproteobacteria</taxon>
        <taxon>Lysobacterales</taxon>
        <taxon>Lysobacteraceae</taxon>
        <taxon>Lysobacter</taxon>
    </lineage>
</organism>
<dbReference type="Proteomes" id="UP001251524">
    <property type="component" value="Unassembled WGS sequence"/>
</dbReference>
<protein>
    <submittedName>
        <fullName evidence="1">Uncharacterized protein</fullName>
    </submittedName>
</protein>
<gene>
    <name evidence="1" type="ORF">J2X06_002233</name>
</gene>
<accession>A0ABU1WC29</accession>
<evidence type="ECO:0000313" key="1">
    <source>
        <dbReference type="EMBL" id="MDR7135024.1"/>
    </source>
</evidence>
<dbReference type="EMBL" id="JAVDVY010000002">
    <property type="protein sequence ID" value="MDR7135024.1"/>
    <property type="molecule type" value="Genomic_DNA"/>
</dbReference>